<gene>
    <name evidence="1" type="ORF">ES332_D06G034800v1</name>
</gene>
<proteinExistence type="predicted"/>
<evidence type="ECO:0000313" key="1">
    <source>
        <dbReference type="EMBL" id="TYH65122.1"/>
    </source>
</evidence>
<keyword evidence="2" id="KW-1185">Reference proteome</keyword>
<dbReference type="AlphaFoldDB" id="A0A5D2KDS6"/>
<evidence type="ECO:0000313" key="2">
    <source>
        <dbReference type="Proteomes" id="UP000322667"/>
    </source>
</evidence>
<name>A0A5D2KDS6_GOSTO</name>
<reference evidence="1 2" key="1">
    <citation type="submission" date="2019-07" db="EMBL/GenBank/DDBJ databases">
        <title>WGS assembly of Gossypium tomentosum.</title>
        <authorList>
            <person name="Chen Z.J."/>
            <person name="Sreedasyam A."/>
            <person name="Ando A."/>
            <person name="Song Q."/>
            <person name="De L."/>
            <person name="Hulse-Kemp A."/>
            <person name="Ding M."/>
            <person name="Ye W."/>
            <person name="Kirkbride R."/>
            <person name="Jenkins J."/>
            <person name="Plott C."/>
            <person name="Lovell J."/>
            <person name="Lin Y.-M."/>
            <person name="Vaughn R."/>
            <person name="Liu B."/>
            <person name="Li W."/>
            <person name="Simpson S."/>
            <person name="Scheffler B."/>
            <person name="Saski C."/>
            <person name="Grover C."/>
            <person name="Hu G."/>
            <person name="Conover J."/>
            <person name="Carlson J."/>
            <person name="Shu S."/>
            <person name="Boston L."/>
            <person name="Williams M."/>
            <person name="Peterson D."/>
            <person name="Mcgee K."/>
            <person name="Jones D."/>
            <person name="Wendel J."/>
            <person name="Stelly D."/>
            <person name="Grimwood J."/>
            <person name="Schmutz J."/>
        </authorList>
    </citation>
    <scope>NUCLEOTIDE SEQUENCE [LARGE SCALE GENOMIC DNA]</scope>
    <source>
        <strain evidence="1">7179.01</strain>
    </source>
</reference>
<protein>
    <submittedName>
        <fullName evidence="1">Uncharacterized protein</fullName>
    </submittedName>
</protein>
<dbReference type="Proteomes" id="UP000322667">
    <property type="component" value="Chromosome D06"/>
</dbReference>
<organism evidence="1 2">
    <name type="scientific">Gossypium tomentosum</name>
    <name type="common">Hawaiian cotton</name>
    <name type="synonym">Gossypium sandvicense</name>
    <dbReference type="NCBI Taxonomy" id="34277"/>
    <lineage>
        <taxon>Eukaryota</taxon>
        <taxon>Viridiplantae</taxon>
        <taxon>Streptophyta</taxon>
        <taxon>Embryophyta</taxon>
        <taxon>Tracheophyta</taxon>
        <taxon>Spermatophyta</taxon>
        <taxon>Magnoliopsida</taxon>
        <taxon>eudicotyledons</taxon>
        <taxon>Gunneridae</taxon>
        <taxon>Pentapetalae</taxon>
        <taxon>rosids</taxon>
        <taxon>malvids</taxon>
        <taxon>Malvales</taxon>
        <taxon>Malvaceae</taxon>
        <taxon>Malvoideae</taxon>
        <taxon>Gossypium</taxon>
    </lineage>
</organism>
<dbReference type="EMBL" id="CM017628">
    <property type="protein sequence ID" value="TYH65122.1"/>
    <property type="molecule type" value="Genomic_DNA"/>
</dbReference>
<accession>A0A5D2KDS6</accession>
<sequence>MLPNVGATCGAQTAVSHCLGLGWDFGFRLNWAGSKIGYYTFNFKLIQIFVSKAKEKKIAIIFPSS</sequence>